<dbReference type="Pfam" id="PF08713">
    <property type="entry name" value="DNA_alkylation"/>
    <property type="match status" value="1"/>
</dbReference>
<keyword evidence="2" id="KW-1185">Reference proteome</keyword>
<reference evidence="1 2" key="1">
    <citation type="submission" date="2016-08" db="EMBL/GenBank/DDBJ databases">
        <authorList>
            <person name="Seilhamer J.J."/>
        </authorList>
    </citation>
    <scope>NUCLEOTIDE SEQUENCE [LARGE SCALE GENOMIC DNA]</scope>
    <source>
        <strain evidence="1">ING2-E5A</strain>
    </source>
</reference>
<dbReference type="InterPro" id="IPR016024">
    <property type="entry name" value="ARM-type_fold"/>
</dbReference>
<dbReference type="CDD" id="cd06561">
    <property type="entry name" value="AlkD_like"/>
    <property type="match status" value="1"/>
</dbReference>
<dbReference type="Gene3D" id="1.25.10.90">
    <property type="match status" value="1"/>
</dbReference>
<evidence type="ECO:0008006" key="3">
    <source>
        <dbReference type="Google" id="ProtNLM"/>
    </source>
</evidence>
<dbReference type="KEGG" id="pmuc:ING2E5A_1202"/>
<dbReference type="Proteomes" id="UP000178485">
    <property type="component" value="Chromosome i"/>
</dbReference>
<dbReference type="AlphaFoldDB" id="A0A1G4G660"/>
<dbReference type="InterPro" id="IPR014825">
    <property type="entry name" value="DNA_alkylation"/>
</dbReference>
<accession>A0A1G4G660</accession>
<dbReference type="STRING" id="1642646.ING2E5A_1202"/>
<evidence type="ECO:0000313" key="2">
    <source>
        <dbReference type="Proteomes" id="UP000178485"/>
    </source>
</evidence>
<proteinExistence type="predicted"/>
<gene>
    <name evidence="1" type="ORF">ING2E5A_1202</name>
</gene>
<protein>
    <recommendedName>
        <fullName evidence="3">DNA alkylation repair protein</fullName>
    </recommendedName>
</protein>
<dbReference type="EMBL" id="LT608328">
    <property type="protein sequence ID" value="SCM57141.1"/>
    <property type="molecule type" value="Genomic_DNA"/>
</dbReference>
<dbReference type="PANTHER" id="PTHR34070:SF1">
    <property type="entry name" value="DNA ALKYLATION REPAIR PROTEIN"/>
    <property type="match status" value="1"/>
</dbReference>
<sequence>MRAEIVKEQLLAFGSPQKAADSLRFFKTGKGEYGEGDQFIGCTVPETRSVAKACKKIPLEEVKILLDDPYHECRFCALVILTERFKKAEEEERKEIFQFYLDNRRRVNNWDLVDISAYNIVGEWLVDKERSLLYRLAASENLWEQRIAVVSTLAFIRKHDFDDTLKLSAMFLTHRHDLMHKACGWMLREAGKRDEKVLTGFLDLHCTRMPRTMLRYAIERLSPDQKRSYMTK</sequence>
<evidence type="ECO:0000313" key="1">
    <source>
        <dbReference type="EMBL" id="SCM57141.1"/>
    </source>
</evidence>
<dbReference type="RefSeq" id="WP_071136587.1">
    <property type="nucleotide sequence ID" value="NZ_DUQN01000059.1"/>
</dbReference>
<dbReference type="PANTHER" id="PTHR34070">
    <property type="entry name" value="ARMADILLO-TYPE FOLD"/>
    <property type="match status" value="1"/>
</dbReference>
<dbReference type="SUPFAM" id="SSF48371">
    <property type="entry name" value="ARM repeat"/>
    <property type="match status" value="1"/>
</dbReference>
<name>A0A1G4G660_9BACT</name>
<organism evidence="1 2">
    <name type="scientific">Petrimonas mucosa</name>
    <dbReference type="NCBI Taxonomy" id="1642646"/>
    <lineage>
        <taxon>Bacteria</taxon>
        <taxon>Pseudomonadati</taxon>
        <taxon>Bacteroidota</taxon>
        <taxon>Bacteroidia</taxon>
        <taxon>Bacteroidales</taxon>
        <taxon>Dysgonomonadaceae</taxon>
        <taxon>Petrimonas</taxon>
    </lineage>
</organism>